<name>A0A8I1Y7Q5_BRAEL</name>
<accession>A0A8I1Y7Q5</accession>
<dbReference type="NCBIfam" id="NF041373">
    <property type="entry name" value="HGG_STG"/>
    <property type="match status" value="1"/>
</dbReference>
<feature type="compositionally biased region" description="Basic residues" evidence="1">
    <location>
        <begin position="51"/>
        <end position="61"/>
    </location>
</feature>
<proteinExistence type="predicted"/>
<protein>
    <submittedName>
        <fullName evidence="2">Glucans biosynthesis protein</fullName>
    </submittedName>
</protein>
<dbReference type="RefSeq" id="WP_194483253.1">
    <property type="nucleotide sequence ID" value="NZ_JAFICZ010000001.1"/>
</dbReference>
<dbReference type="InterPro" id="IPR047675">
    <property type="entry name" value="Putative_zinc-bd"/>
</dbReference>
<reference evidence="2" key="1">
    <citation type="submission" date="2021-02" db="EMBL/GenBank/DDBJ databases">
        <title>Genomic Encyclopedia of Type Strains, Phase IV (KMG-V): Genome sequencing to study the core and pangenomes of soil and plant-associated prokaryotes.</title>
        <authorList>
            <person name="Whitman W."/>
        </authorList>
    </citation>
    <scope>NUCLEOTIDE SEQUENCE</scope>
    <source>
        <strain evidence="2">USDA 406</strain>
    </source>
</reference>
<evidence type="ECO:0000313" key="3">
    <source>
        <dbReference type="Proteomes" id="UP000673383"/>
    </source>
</evidence>
<feature type="region of interest" description="Disordered" evidence="1">
    <location>
        <begin position="1"/>
        <end position="63"/>
    </location>
</feature>
<sequence>MSGQIQTPGPMLASPRCGARTRRGGSCRAPAVRGKTRCRMHGGAKGSGARRANRNARKHGRFTGDAIAERRQIRALLREVRKLLEGMK</sequence>
<comment type="caution">
    <text evidence="2">The sequence shown here is derived from an EMBL/GenBank/DDBJ whole genome shotgun (WGS) entry which is preliminary data.</text>
</comment>
<evidence type="ECO:0000256" key="1">
    <source>
        <dbReference type="SAM" id="MobiDB-lite"/>
    </source>
</evidence>
<dbReference type="Proteomes" id="UP000673383">
    <property type="component" value="Unassembled WGS sequence"/>
</dbReference>
<organism evidence="2 3">
    <name type="scientific">Bradyrhizobium elkanii</name>
    <dbReference type="NCBI Taxonomy" id="29448"/>
    <lineage>
        <taxon>Bacteria</taxon>
        <taxon>Pseudomonadati</taxon>
        <taxon>Pseudomonadota</taxon>
        <taxon>Alphaproteobacteria</taxon>
        <taxon>Hyphomicrobiales</taxon>
        <taxon>Nitrobacteraceae</taxon>
        <taxon>Bradyrhizobium</taxon>
    </lineage>
</organism>
<dbReference type="AlphaFoldDB" id="A0A8I1Y7Q5"/>
<gene>
    <name evidence="2" type="ORF">JOH49_004654</name>
</gene>
<dbReference type="EMBL" id="JAFICZ010000001">
    <property type="protein sequence ID" value="MBP1294901.1"/>
    <property type="molecule type" value="Genomic_DNA"/>
</dbReference>
<evidence type="ECO:0000313" key="2">
    <source>
        <dbReference type="EMBL" id="MBP1294901.1"/>
    </source>
</evidence>